<dbReference type="EMBL" id="MN739317">
    <property type="protein sequence ID" value="QHS98462.1"/>
    <property type="molecule type" value="Genomic_DNA"/>
</dbReference>
<evidence type="ECO:0000256" key="1">
    <source>
        <dbReference type="SAM" id="Phobius"/>
    </source>
</evidence>
<organism evidence="2">
    <name type="scientific">viral metagenome</name>
    <dbReference type="NCBI Taxonomy" id="1070528"/>
    <lineage>
        <taxon>unclassified sequences</taxon>
        <taxon>metagenomes</taxon>
        <taxon>organismal metagenomes</taxon>
    </lineage>
</organism>
<keyword evidence="1" id="KW-0472">Membrane</keyword>
<sequence length="165" mass="18680">MKSELLLQYLGYLAIALFCGYFIYIVLKVQSDYMFDSVAGVESFIGGTVIEGMQVTELEKKNFETGTQHLDIAMDSLDKDYFAKQKEYLNGIPQDTKDSILELYDLFIEAVGVELITKQARAIGGLKSAKNAMAFLGPFDKAFMHKLRENEDLRDKVLELLGRKK</sequence>
<name>A0A6C0C2D2_9ZZZZ</name>
<accession>A0A6C0C2D2</accession>
<keyword evidence="1" id="KW-1133">Transmembrane helix</keyword>
<evidence type="ECO:0000313" key="2">
    <source>
        <dbReference type="EMBL" id="QHS98462.1"/>
    </source>
</evidence>
<feature type="transmembrane region" description="Helical" evidence="1">
    <location>
        <begin position="6"/>
        <end position="27"/>
    </location>
</feature>
<dbReference type="AlphaFoldDB" id="A0A6C0C2D2"/>
<protein>
    <submittedName>
        <fullName evidence="2">Uncharacterized protein</fullName>
    </submittedName>
</protein>
<reference evidence="2" key="1">
    <citation type="journal article" date="2020" name="Nature">
        <title>Giant virus diversity and host interactions through global metagenomics.</title>
        <authorList>
            <person name="Schulz F."/>
            <person name="Roux S."/>
            <person name="Paez-Espino D."/>
            <person name="Jungbluth S."/>
            <person name="Walsh D.A."/>
            <person name="Denef V.J."/>
            <person name="McMahon K.D."/>
            <person name="Konstantinidis K.T."/>
            <person name="Eloe-Fadrosh E.A."/>
            <person name="Kyrpides N.C."/>
            <person name="Woyke T."/>
        </authorList>
    </citation>
    <scope>NUCLEOTIDE SEQUENCE</scope>
    <source>
        <strain evidence="2">GVMAG-M-3300020185-18</strain>
    </source>
</reference>
<proteinExistence type="predicted"/>
<keyword evidence="1" id="KW-0812">Transmembrane</keyword>